<dbReference type="Proteomes" id="UP000293623">
    <property type="component" value="Unassembled WGS sequence"/>
</dbReference>
<comment type="caution">
    <text evidence="3">The sequence shown here is derived from an EMBL/GenBank/DDBJ whole genome shotgun (WGS) entry which is preliminary data.</text>
</comment>
<dbReference type="InterPro" id="IPR032466">
    <property type="entry name" value="Metal_Hydrolase"/>
</dbReference>
<dbReference type="AlphaFoldDB" id="A0A4Q2KJF7"/>
<proteinExistence type="predicted"/>
<evidence type="ECO:0000313" key="4">
    <source>
        <dbReference type="Proteomes" id="UP000293623"/>
    </source>
</evidence>
<keyword evidence="1" id="KW-0456">Lyase</keyword>
<organism evidence="3 4">
    <name type="scientific">Pelagerythrobacter rhizovicinus</name>
    <dbReference type="NCBI Taxonomy" id="2268576"/>
    <lineage>
        <taxon>Bacteria</taxon>
        <taxon>Pseudomonadati</taxon>
        <taxon>Pseudomonadota</taxon>
        <taxon>Alphaproteobacteria</taxon>
        <taxon>Sphingomonadales</taxon>
        <taxon>Erythrobacteraceae</taxon>
        <taxon>Pelagerythrobacter</taxon>
    </lineage>
</organism>
<evidence type="ECO:0000313" key="3">
    <source>
        <dbReference type="EMBL" id="RXZ65355.1"/>
    </source>
</evidence>
<dbReference type="OrthoDB" id="9799024at2"/>
<dbReference type="GO" id="GO:0016787">
    <property type="term" value="F:hydrolase activity"/>
    <property type="evidence" value="ECO:0007669"/>
    <property type="project" value="UniProtKB-KW"/>
</dbReference>
<evidence type="ECO:0000256" key="1">
    <source>
        <dbReference type="ARBA" id="ARBA00023239"/>
    </source>
</evidence>
<dbReference type="InterPro" id="IPR006680">
    <property type="entry name" value="Amidohydro-rel"/>
</dbReference>
<dbReference type="Pfam" id="PF04909">
    <property type="entry name" value="Amidohydro_2"/>
    <property type="match status" value="1"/>
</dbReference>
<dbReference type="GO" id="GO:0019748">
    <property type="term" value="P:secondary metabolic process"/>
    <property type="evidence" value="ECO:0007669"/>
    <property type="project" value="TreeGrafter"/>
</dbReference>
<accession>A0A4Q2KJF7</accession>
<dbReference type="InterPro" id="IPR032465">
    <property type="entry name" value="ACMSD"/>
</dbReference>
<keyword evidence="3" id="KW-0378">Hydrolase</keyword>
<reference evidence="3 4" key="1">
    <citation type="submission" date="2019-01" db="EMBL/GenBank/DDBJ databases">
        <title>Altererythrobacter rhizovicinus sp. nov., isolated from the rhizosphere soil of Haloxylon ammodendron.</title>
        <authorList>
            <person name="Li H.-P."/>
            <person name="Gou J.-Y."/>
            <person name="Yao D."/>
            <person name="Han Q.-Q."/>
            <person name="Shao K.-Z."/>
            <person name="Zhao Q."/>
            <person name="Zhang J.-L."/>
        </authorList>
    </citation>
    <scope>NUCLEOTIDE SEQUENCE [LARGE SCALE GENOMIC DNA]</scope>
    <source>
        <strain evidence="3 4">AY-3R</strain>
    </source>
</reference>
<dbReference type="GO" id="GO:0005737">
    <property type="term" value="C:cytoplasm"/>
    <property type="evidence" value="ECO:0007669"/>
    <property type="project" value="TreeGrafter"/>
</dbReference>
<gene>
    <name evidence="3" type="ORF">ETX26_00915</name>
</gene>
<dbReference type="Gene3D" id="3.20.20.140">
    <property type="entry name" value="Metal-dependent hydrolases"/>
    <property type="match status" value="1"/>
</dbReference>
<feature type="domain" description="Amidohydrolase-related" evidence="2">
    <location>
        <begin position="70"/>
        <end position="375"/>
    </location>
</feature>
<dbReference type="PANTHER" id="PTHR21240">
    <property type="entry name" value="2-AMINO-3-CARBOXYLMUCONATE-6-SEMIALDEHYDE DECARBOXYLASE"/>
    <property type="match status" value="1"/>
</dbReference>
<protein>
    <submittedName>
        <fullName evidence="3">Amidohydrolase</fullName>
    </submittedName>
</protein>
<dbReference type="RefSeq" id="WP_129522844.1">
    <property type="nucleotide sequence ID" value="NZ_SDPV01000001.1"/>
</dbReference>
<dbReference type="SUPFAM" id="SSF51556">
    <property type="entry name" value="Metallo-dependent hydrolases"/>
    <property type="match status" value="1"/>
</dbReference>
<dbReference type="EMBL" id="SDPV01000001">
    <property type="protein sequence ID" value="RXZ65355.1"/>
    <property type="molecule type" value="Genomic_DNA"/>
</dbReference>
<dbReference type="PANTHER" id="PTHR21240:SF28">
    <property type="entry name" value="ISO-OROTATE DECARBOXYLASE (EUROFUNG)"/>
    <property type="match status" value="1"/>
</dbReference>
<dbReference type="GO" id="GO:0016831">
    <property type="term" value="F:carboxy-lyase activity"/>
    <property type="evidence" value="ECO:0007669"/>
    <property type="project" value="InterPro"/>
</dbReference>
<name>A0A4Q2KJF7_9SPHN</name>
<evidence type="ECO:0000259" key="2">
    <source>
        <dbReference type="Pfam" id="PF04909"/>
    </source>
</evidence>
<keyword evidence="4" id="KW-1185">Reference proteome</keyword>
<sequence length="390" mass="43151">MNYAYGRVINDADSHTMETDDWIYEFLDSHELREKYGTLYKADKSGRVVGMIEKAKARAGDPEADAAAAEDPIAGDKGWMAFGAFDASERTRMLDKYGFTSQLVFTTACLAAMGKADSEEEKYAIVRAANKAQQAFCDGDKRLVNVAYIPLDNPAMAFAEAERAIGAGAGAVGVAPMPCGDMSPGHPDHAPFWKMLEDRKIPFMVHIGTGTKTQPKGYHNNGRERAPDLHGGGENLRFADFTSLCFAPQEFLTAMIYDGVFQRHPGLRGGVIESGAGWVPDFLRRLDYAHKSFKRTDPYVQELEMLPSEFIRRAVKFTPFPGEDVGEMIRDGGAELFMFSSDYPHPEGTKDPVGKFESTLEGVDEEIKDMFYRTNYDAMMNYHSSAALAA</sequence>